<feature type="transmembrane region" description="Helical" evidence="7">
    <location>
        <begin position="85"/>
        <end position="107"/>
    </location>
</feature>
<evidence type="ECO:0000256" key="1">
    <source>
        <dbReference type="ARBA" id="ARBA00004141"/>
    </source>
</evidence>
<dbReference type="Proteomes" id="UP001301388">
    <property type="component" value="Unassembled WGS sequence"/>
</dbReference>
<comment type="caution">
    <text evidence="9">The sequence shown here is derived from an EMBL/GenBank/DDBJ whole genome shotgun (WGS) entry which is preliminary data.</text>
</comment>
<dbReference type="InterPro" id="IPR051790">
    <property type="entry name" value="Cytochrome_c-biogenesis_DsbD"/>
</dbReference>
<accession>A0ABU5TQJ6</accession>
<keyword evidence="4 7" id="KW-1133">Transmembrane helix</keyword>
<evidence type="ECO:0000313" key="9">
    <source>
        <dbReference type="EMBL" id="MEA5480420.1"/>
    </source>
</evidence>
<dbReference type="Pfam" id="PF02683">
    <property type="entry name" value="DsbD_TM"/>
    <property type="match status" value="1"/>
</dbReference>
<dbReference type="PANTHER" id="PTHR31272">
    <property type="entry name" value="CYTOCHROME C-TYPE BIOGENESIS PROTEIN HI_1454-RELATED"/>
    <property type="match status" value="1"/>
</dbReference>
<feature type="transmembrane region" description="Helical" evidence="7">
    <location>
        <begin position="157"/>
        <end position="176"/>
    </location>
</feature>
<evidence type="ECO:0000256" key="5">
    <source>
        <dbReference type="ARBA" id="ARBA00023136"/>
    </source>
</evidence>
<feature type="transmembrane region" description="Helical" evidence="7">
    <location>
        <begin position="31"/>
        <end position="49"/>
    </location>
</feature>
<dbReference type="PANTHER" id="PTHR31272:SF6">
    <property type="entry name" value="CYTOCHROME C-TYPE BIOGENESIS CCDA-LIKE CHLOROPLASTIC PROTEIN"/>
    <property type="match status" value="1"/>
</dbReference>
<feature type="transmembrane region" description="Helical" evidence="7">
    <location>
        <begin position="197"/>
        <end position="219"/>
    </location>
</feature>
<gene>
    <name evidence="9" type="ORF">VB774_22530</name>
</gene>
<evidence type="ECO:0000256" key="7">
    <source>
        <dbReference type="SAM" id="Phobius"/>
    </source>
</evidence>
<evidence type="ECO:0000256" key="4">
    <source>
        <dbReference type="ARBA" id="ARBA00022989"/>
    </source>
</evidence>
<feature type="region of interest" description="Disordered" evidence="6">
    <location>
        <begin position="1"/>
        <end position="23"/>
    </location>
</feature>
<keyword evidence="3 7" id="KW-0812">Transmembrane</keyword>
<dbReference type="EMBL" id="JAYGIE010000123">
    <property type="protein sequence ID" value="MEA5480420.1"/>
    <property type="molecule type" value="Genomic_DNA"/>
</dbReference>
<comment type="similarity">
    <text evidence="2">Belongs to the DsbD family.</text>
</comment>
<evidence type="ECO:0000256" key="2">
    <source>
        <dbReference type="ARBA" id="ARBA00006143"/>
    </source>
</evidence>
<feature type="domain" description="Cytochrome C biogenesis protein transmembrane" evidence="8">
    <location>
        <begin position="83"/>
        <end position="247"/>
    </location>
</feature>
<protein>
    <submittedName>
        <fullName evidence="9">Cytochrome c biogenesis protein CcdA</fullName>
    </submittedName>
</protein>
<evidence type="ECO:0000259" key="8">
    <source>
        <dbReference type="Pfam" id="PF02683"/>
    </source>
</evidence>
<evidence type="ECO:0000256" key="6">
    <source>
        <dbReference type="SAM" id="MobiDB-lite"/>
    </source>
</evidence>
<sequence length="291" mass="31091">MNHLQKPDRDTDLVMQTTTTKKNSPKIPKKWFVFGGLALLGFVLALLIIDPVSKGLEYAISVVENRYQEWFAQQDTANPLVLMPLAFIGGLIASISPCILAMLPLNLSYIGTRNITSRKDAFIKAGMFVLGNVIILSLFGLVSSFAGFVIVEYRGHINVAVGAIILIMGLGLLGLIKIPLPQVNVGGTNFGPFGVGLTYALVSSPCASPVLFAVIAASAASGSQVLSVLTMVSYALGYTIVIFLSSLLTGFAKQANLLMKYSEGITKFGSIALILAGIYYLFIGVQWFIGS</sequence>
<feature type="transmembrane region" description="Helical" evidence="7">
    <location>
        <begin position="128"/>
        <end position="151"/>
    </location>
</feature>
<evidence type="ECO:0000313" key="10">
    <source>
        <dbReference type="Proteomes" id="UP001301388"/>
    </source>
</evidence>
<feature type="transmembrane region" description="Helical" evidence="7">
    <location>
        <begin position="225"/>
        <end position="248"/>
    </location>
</feature>
<organism evidence="9 10">
    <name type="scientific">Pseudanabaena galeata UHCC 0370</name>
    <dbReference type="NCBI Taxonomy" id="3110310"/>
    <lineage>
        <taxon>Bacteria</taxon>
        <taxon>Bacillati</taxon>
        <taxon>Cyanobacteriota</taxon>
        <taxon>Cyanophyceae</taxon>
        <taxon>Pseudanabaenales</taxon>
        <taxon>Pseudanabaenaceae</taxon>
        <taxon>Pseudanabaena</taxon>
    </lineage>
</organism>
<reference evidence="9 10" key="1">
    <citation type="submission" date="2023-12" db="EMBL/GenBank/DDBJ databases">
        <title>Baltic Sea Cyanobacteria.</title>
        <authorList>
            <person name="Delbaje E."/>
            <person name="Fewer D.P."/>
            <person name="Shishido T.K."/>
        </authorList>
    </citation>
    <scope>NUCLEOTIDE SEQUENCE [LARGE SCALE GENOMIC DNA]</scope>
    <source>
        <strain evidence="9 10">UHCC 0370</strain>
    </source>
</reference>
<name>A0ABU5TQJ6_9CYAN</name>
<proteinExistence type="inferred from homology"/>
<dbReference type="InterPro" id="IPR003834">
    <property type="entry name" value="Cyt_c_assmbl_TM_dom"/>
</dbReference>
<keyword evidence="10" id="KW-1185">Reference proteome</keyword>
<feature type="compositionally biased region" description="Basic and acidic residues" evidence="6">
    <location>
        <begin position="1"/>
        <end position="12"/>
    </location>
</feature>
<comment type="subcellular location">
    <subcellularLocation>
        <location evidence="1">Membrane</location>
        <topology evidence="1">Multi-pass membrane protein</topology>
    </subcellularLocation>
</comment>
<keyword evidence="5 7" id="KW-0472">Membrane</keyword>
<feature type="transmembrane region" description="Helical" evidence="7">
    <location>
        <begin position="268"/>
        <end position="289"/>
    </location>
</feature>
<evidence type="ECO:0000256" key="3">
    <source>
        <dbReference type="ARBA" id="ARBA00022692"/>
    </source>
</evidence>